<dbReference type="RefSeq" id="WP_086954041.1">
    <property type="nucleotide sequence ID" value="NZ_CAWNQC010000299.1"/>
</dbReference>
<feature type="signal peptide" evidence="2">
    <location>
        <begin position="1"/>
        <end position="21"/>
    </location>
</feature>
<name>A0A1N6N0S0_9GAMM</name>
<dbReference type="InterPro" id="IPR022260">
    <property type="entry name" value="Integr_conj_element_PilL"/>
</dbReference>
<evidence type="ECO:0000313" key="3">
    <source>
        <dbReference type="EMBL" id="PHM28341.1"/>
    </source>
</evidence>
<dbReference type="OrthoDB" id="8527469at2"/>
<dbReference type="EMBL" id="NIBU01000096">
    <property type="protein sequence ID" value="PHM28341.1"/>
    <property type="molecule type" value="Genomic_DNA"/>
</dbReference>
<keyword evidence="6" id="KW-1185">Reference proteome</keyword>
<sequence>MKKLSLVLLIPLSLTACVKHKATTVPSFATPLDNISAALPDIYQSPPEVVRYDRYLLVDTSPEIAQRYPLKQMVQFKMPSSLKPTVGEAMRYVLRQSGYRLCSVSGQSETLYQQPLPAPHYQLGPVRLNVALQLLAGSAWKLEVDDIQRVVCHSLRPEYQWYKTTDIASSGVDNKSQTKELTVKPKSKSVSTPLVDMKPTVEKRG</sequence>
<reference evidence="4" key="2">
    <citation type="submission" date="2016-12" db="EMBL/GenBank/DDBJ databases">
        <authorList>
            <person name="Song W.-J."/>
            <person name="Kurnit D.M."/>
        </authorList>
    </citation>
    <scope>NUCLEOTIDE SEQUENCE [LARGE SCALE GENOMIC DNA]</scope>
    <source>
        <strain evidence="4">HGB1681</strain>
    </source>
</reference>
<dbReference type="PROSITE" id="PS51257">
    <property type="entry name" value="PROKAR_LIPOPROTEIN"/>
    <property type="match status" value="1"/>
</dbReference>
<dbReference type="NCBIfam" id="TIGR03748">
    <property type="entry name" value="conj_PilL"/>
    <property type="match status" value="1"/>
</dbReference>
<feature type="chain" id="PRO_5013201465" evidence="2">
    <location>
        <begin position="22"/>
        <end position="205"/>
    </location>
</feature>
<evidence type="ECO:0000313" key="4">
    <source>
        <dbReference type="EMBL" id="SIP74698.1"/>
    </source>
</evidence>
<dbReference type="Proteomes" id="UP000196435">
    <property type="component" value="Unassembled WGS sequence"/>
</dbReference>
<proteinExistence type="predicted"/>
<evidence type="ECO:0000313" key="6">
    <source>
        <dbReference type="Proteomes" id="UP000224871"/>
    </source>
</evidence>
<feature type="region of interest" description="Disordered" evidence="1">
    <location>
        <begin position="173"/>
        <end position="205"/>
    </location>
</feature>
<dbReference type="EMBL" id="FTLG01000224">
    <property type="protein sequence ID" value="SIP74698.1"/>
    <property type="molecule type" value="Genomic_DNA"/>
</dbReference>
<accession>A0A1N6N0S0</accession>
<evidence type="ECO:0000256" key="2">
    <source>
        <dbReference type="SAM" id="SignalP"/>
    </source>
</evidence>
<keyword evidence="2" id="KW-0732">Signal</keyword>
<evidence type="ECO:0000256" key="1">
    <source>
        <dbReference type="SAM" id="MobiDB-lite"/>
    </source>
</evidence>
<reference evidence="3 6" key="3">
    <citation type="journal article" date="2017" name="Nat. Microbiol.">
        <title>Natural product diversity associated with the nematode symbionts Photorhabdus and Xenorhabdus.</title>
        <authorList>
            <person name="Tobias N.J."/>
            <person name="Wolff H."/>
            <person name="Djahanschiri B."/>
            <person name="Grundmann F."/>
            <person name="Kronenwerth M."/>
            <person name="Shi Y.M."/>
            <person name="Simonyi S."/>
            <person name="Grun P."/>
            <person name="Shapiro-Ilan D."/>
            <person name="Pidot S.J."/>
            <person name="Stinear T.P."/>
            <person name="Ebersberger I."/>
            <person name="Bode H.B."/>
        </authorList>
    </citation>
    <scope>NUCLEOTIDE SEQUENCE [LARGE SCALE GENOMIC DNA]</scope>
    <source>
        <strain evidence="3 6">DSM 16336</strain>
    </source>
</reference>
<organism evidence="4 5">
    <name type="scientific">Xenorhabdus innexi</name>
    <dbReference type="NCBI Taxonomy" id="290109"/>
    <lineage>
        <taxon>Bacteria</taxon>
        <taxon>Pseudomonadati</taxon>
        <taxon>Pseudomonadota</taxon>
        <taxon>Gammaproteobacteria</taxon>
        <taxon>Enterobacterales</taxon>
        <taxon>Morganellaceae</taxon>
        <taxon>Xenorhabdus</taxon>
    </lineage>
</organism>
<reference evidence="5" key="1">
    <citation type="submission" date="2016-12" db="EMBL/GenBank/DDBJ databases">
        <authorList>
            <person name="Gaudriault S."/>
        </authorList>
    </citation>
    <scope>NUCLEOTIDE SEQUENCE [LARGE SCALE GENOMIC DNA]</scope>
    <source>
        <strain evidence="5">HGB1681 (deposited as PTA-6826 in the American Type Culture Collection)</strain>
    </source>
</reference>
<dbReference type="Proteomes" id="UP000224871">
    <property type="component" value="Unassembled WGS sequence"/>
</dbReference>
<gene>
    <name evidence="3" type="ORF">Xinn_03846</name>
    <name evidence="4" type="ORF">XIS1_790010</name>
</gene>
<dbReference type="AlphaFoldDB" id="A0A1N6N0S0"/>
<evidence type="ECO:0000313" key="5">
    <source>
        <dbReference type="Proteomes" id="UP000196435"/>
    </source>
</evidence>
<protein>
    <submittedName>
        <fullName evidence="4">Putative conjugal transfer protein</fullName>
    </submittedName>
    <submittedName>
        <fullName evidence="3">Type IV pilus biosynthesis protein PilL</fullName>
    </submittedName>
</protein>